<feature type="compositionally biased region" description="Polar residues" evidence="1">
    <location>
        <begin position="277"/>
        <end position="300"/>
    </location>
</feature>
<feature type="compositionally biased region" description="Polar residues" evidence="1">
    <location>
        <begin position="224"/>
        <end position="269"/>
    </location>
</feature>
<accession>A0ABD3RRB2</accession>
<dbReference type="Proteomes" id="UP001530377">
    <property type="component" value="Unassembled WGS sequence"/>
</dbReference>
<dbReference type="PANTHER" id="PTHR16148">
    <property type="entry name" value="NF-KAPPA-B-REPRESSING FACTOR-RELATED"/>
    <property type="match status" value="1"/>
</dbReference>
<feature type="region of interest" description="Disordered" evidence="1">
    <location>
        <begin position="47"/>
        <end position="84"/>
    </location>
</feature>
<feature type="compositionally biased region" description="Basic and acidic residues" evidence="1">
    <location>
        <begin position="427"/>
        <end position="437"/>
    </location>
</feature>
<feature type="region of interest" description="Disordered" evidence="1">
    <location>
        <begin position="179"/>
        <end position="205"/>
    </location>
</feature>
<keyword evidence="3" id="KW-1185">Reference proteome</keyword>
<feature type="compositionally biased region" description="Low complexity" evidence="1">
    <location>
        <begin position="307"/>
        <end position="319"/>
    </location>
</feature>
<evidence type="ECO:0000313" key="2">
    <source>
        <dbReference type="EMBL" id="KAL3815418.1"/>
    </source>
</evidence>
<dbReference type="PANTHER" id="PTHR16148:SF14">
    <property type="entry name" value="MYND-TYPE DOMAIN-CONTAINING PROTEIN"/>
    <property type="match status" value="1"/>
</dbReference>
<feature type="compositionally biased region" description="Low complexity" evidence="1">
    <location>
        <begin position="399"/>
        <end position="418"/>
    </location>
</feature>
<feature type="region of interest" description="Disordered" evidence="1">
    <location>
        <begin position="1"/>
        <end position="25"/>
    </location>
</feature>
<gene>
    <name evidence="2" type="ORF">ACHAXA_009163</name>
</gene>
<dbReference type="AlphaFoldDB" id="A0ABD3RRB2"/>
<feature type="compositionally biased region" description="Low complexity" evidence="1">
    <location>
        <begin position="549"/>
        <end position="570"/>
    </location>
</feature>
<organism evidence="2 3">
    <name type="scientific">Cyclostephanos tholiformis</name>
    <dbReference type="NCBI Taxonomy" id="382380"/>
    <lineage>
        <taxon>Eukaryota</taxon>
        <taxon>Sar</taxon>
        <taxon>Stramenopiles</taxon>
        <taxon>Ochrophyta</taxon>
        <taxon>Bacillariophyta</taxon>
        <taxon>Coscinodiscophyceae</taxon>
        <taxon>Thalassiosirophycidae</taxon>
        <taxon>Stephanodiscales</taxon>
        <taxon>Stephanodiscaceae</taxon>
        <taxon>Cyclostephanos</taxon>
    </lineage>
</organism>
<feature type="region of interest" description="Disordered" evidence="1">
    <location>
        <begin position="549"/>
        <end position="592"/>
    </location>
</feature>
<evidence type="ECO:0008006" key="4">
    <source>
        <dbReference type="Google" id="ProtNLM"/>
    </source>
</evidence>
<feature type="region of interest" description="Disordered" evidence="1">
    <location>
        <begin position="796"/>
        <end position="838"/>
    </location>
</feature>
<comment type="caution">
    <text evidence="2">The sequence shown here is derived from an EMBL/GenBank/DDBJ whole genome shotgun (WGS) entry which is preliminary data.</text>
</comment>
<dbReference type="EMBL" id="JALLPB020000199">
    <property type="protein sequence ID" value="KAL3815418.1"/>
    <property type="molecule type" value="Genomic_DNA"/>
</dbReference>
<feature type="region of interest" description="Disordered" evidence="1">
    <location>
        <begin position="219"/>
        <end position="322"/>
    </location>
</feature>
<proteinExistence type="predicted"/>
<reference evidence="2 3" key="1">
    <citation type="submission" date="2024-10" db="EMBL/GenBank/DDBJ databases">
        <title>Updated reference genomes for cyclostephanoid diatoms.</title>
        <authorList>
            <person name="Roberts W.R."/>
            <person name="Alverson A.J."/>
        </authorList>
    </citation>
    <scope>NUCLEOTIDE SEQUENCE [LARGE SCALE GENOMIC DNA]</scope>
    <source>
        <strain evidence="2 3">AJA228-03</strain>
    </source>
</reference>
<feature type="region of interest" description="Disordered" evidence="1">
    <location>
        <begin position="397"/>
        <end position="453"/>
    </location>
</feature>
<sequence length="885" mass="93551">MSMTEGSRMRQRGTTGDDDHGSNRDEAMLRLAPTPQNKYANNKNNVAHANNANSYNGSSNTSNSQNNNNSVPPPSNYANNNVGHANYGYNNNAAGDAVEMALNQKNQRLAKELSDLRVRHREETRVVSRLTMENMNLASRCREAISQVAVLRKELLAYQKRQGEYSNLVREVEMLRKQVSTDTGGMPKGDDFSNGGGNFNIANNVGRDSAATLPSIVVNDDQQEQMQPPTMSSSTKVSPDGKTSNVTNNGSNRSDSPTTDLDRIMSQQFRKTDSRSKQSNGPAHASSSSAFMATQVATTTSKGGGSIHSSSSSSSAPSSLKQIRPVARGNNLMLASSNEKIPISVNSTKIMTTPSSTSVIGPASAAQQQKEDQFDADIDMVDFFTKSQSLLLNENIDKSVGVPPSSDPSSSHPLSSGGRAHHVRRPRSTDTDDRMPDDVISIPSPSLGGSGGGMGGISVGAAAGGTIKNCKKASLKSSLSSSVGPVGGHNNLLSSLDAFEASFASAFPETSFSITSDIAPLSSASLDMAFDVPDFDPFFKSLVNSNTTATTTNPTNNIINNNSNSNSSNNGMGNRPEAASLGAEAGGGGGGAWDGDHGMGKNNNRGAATMKSQMIQDLFPESAMNFKSIPKLESLAFDSNPMMGFEPMEKTRALMTPTTTQQHHHLPKTTLVAPERLDVSTSRVHARGGGNSLTLTATPSDPIRDDIRAKILHLEAEKLRLAQIASSQTKLRIGSGAIGNNGPSPHIHRSRLTAPISPQSMSAEIEQLDAIADLASRTTRGSDVDGGSTTLTVASSAVSNTDPPLHQTTVRSSVRKVKQPVSYAEPSTKSKLRRGDVLFPKVDSSEKISGKAGDGAGRTTPTTELELIMGQIAAASAQRSSDVQD</sequence>
<evidence type="ECO:0000256" key="1">
    <source>
        <dbReference type="SAM" id="MobiDB-lite"/>
    </source>
</evidence>
<feature type="compositionally biased region" description="Basic and acidic residues" evidence="1">
    <location>
        <begin position="15"/>
        <end position="25"/>
    </location>
</feature>
<protein>
    <recommendedName>
        <fullName evidence="4">Shugoshin C-terminal domain-containing protein</fullName>
    </recommendedName>
</protein>
<name>A0ABD3RRB2_9STRA</name>
<evidence type="ECO:0000313" key="3">
    <source>
        <dbReference type="Proteomes" id="UP001530377"/>
    </source>
</evidence>